<comment type="caution">
    <text evidence="2">The sequence shown here is derived from an EMBL/GenBank/DDBJ whole genome shotgun (WGS) entry which is preliminary data.</text>
</comment>
<evidence type="ECO:0000313" key="2">
    <source>
        <dbReference type="EMBL" id="MDD2116154.1"/>
    </source>
</evidence>
<organism evidence="2 3">
    <name type="scientific">Pseudomonas asiatica</name>
    <dbReference type="NCBI Taxonomy" id="2219225"/>
    <lineage>
        <taxon>Bacteria</taxon>
        <taxon>Pseudomonadati</taxon>
        <taxon>Pseudomonadota</taxon>
        <taxon>Gammaproteobacteria</taxon>
        <taxon>Pseudomonadales</taxon>
        <taxon>Pseudomonadaceae</taxon>
        <taxon>Pseudomonas</taxon>
    </lineage>
</organism>
<dbReference type="InterPro" id="IPR001242">
    <property type="entry name" value="Condensation_dom"/>
</dbReference>
<feature type="domain" description="Condensation" evidence="1">
    <location>
        <begin position="1"/>
        <end position="113"/>
    </location>
</feature>
<dbReference type="Gene3D" id="3.30.559.10">
    <property type="entry name" value="Chloramphenicol acetyltransferase-like domain"/>
    <property type="match status" value="1"/>
</dbReference>
<evidence type="ECO:0000259" key="1">
    <source>
        <dbReference type="Pfam" id="PF00668"/>
    </source>
</evidence>
<reference evidence="2" key="1">
    <citation type="submission" date="2022-07" db="EMBL/GenBank/DDBJ databases">
        <title>Multi-strain Analysis of Pseudomonas putida Reveals Metabolic and Genetic Diversity.</title>
        <authorList>
            <person name="Monk J.M."/>
        </authorList>
    </citation>
    <scope>NUCLEOTIDE SEQUENCE</scope>
    <source>
        <strain evidence="2">17633</strain>
    </source>
</reference>
<dbReference type="GO" id="GO:0003824">
    <property type="term" value="F:catalytic activity"/>
    <property type="evidence" value="ECO:0007669"/>
    <property type="project" value="InterPro"/>
</dbReference>
<protein>
    <submittedName>
        <fullName evidence="2">Condensation domain-containing protein</fullName>
    </submittedName>
</protein>
<gene>
    <name evidence="2" type="ORF">NP554_30710</name>
</gene>
<dbReference type="Proteomes" id="UP001150728">
    <property type="component" value="Unassembled WGS sequence"/>
</dbReference>
<dbReference type="InterPro" id="IPR023213">
    <property type="entry name" value="CAT-like_dom_sf"/>
</dbReference>
<accession>A0A9X4I3Q4</accession>
<proteinExistence type="predicted"/>
<name>A0A9X4I3Q4_9PSED</name>
<sequence>LVEALQPERNLGHNPLFQVLYNHQTELKGSQHRLPGLEMSGLEWSTNTAKFDLSLDTFEHEKGIGASLTYATDLFDASTIERMARHWLNLLEAIVRQPEQRISELPLLGEDEQR</sequence>
<dbReference type="PANTHER" id="PTHR45398:SF1">
    <property type="entry name" value="ENZYME, PUTATIVE (JCVI)-RELATED"/>
    <property type="match status" value="1"/>
</dbReference>
<feature type="non-terminal residue" evidence="2">
    <location>
        <position position="1"/>
    </location>
</feature>
<dbReference type="Gene3D" id="3.30.559.30">
    <property type="entry name" value="Nonribosomal peptide synthetase, condensation domain"/>
    <property type="match status" value="1"/>
</dbReference>
<dbReference type="RefSeq" id="WP_274121279.1">
    <property type="nucleotide sequence ID" value="NZ_JANIAM010000128.1"/>
</dbReference>
<evidence type="ECO:0000313" key="3">
    <source>
        <dbReference type="Proteomes" id="UP001150728"/>
    </source>
</evidence>
<dbReference type="AlphaFoldDB" id="A0A9X4I3Q4"/>
<dbReference type="Pfam" id="PF00668">
    <property type="entry name" value="Condensation"/>
    <property type="match status" value="1"/>
</dbReference>
<dbReference type="EMBL" id="JANIAM010000128">
    <property type="protein sequence ID" value="MDD2116154.1"/>
    <property type="molecule type" value="Genomic_DNA"/>
</dbReference>
<dbReference type="SUPFAM" id="SSF52777">
    <property type="entry name" value="CoA-dependent acyltransferases"/>
    <property type="match status" value="1"/>
</dbReference>
<feature type="non-terminal residue" evidence="2">
    <location>
        <position position="114"/>
    </location>
</feature>
<dbReference type="PANTHER" id="PTHR45398">
    <property type="match status" value="1"/>
</dbReference>